<reference evidence="5 6" key="1">
    <citation type="submission" date="2016-10" db="EMBL/GenBank/DDBJ databases">
        <authorList>
            <person name="de Groot N.N."/>
        </authorList>
    </citation>
    <scope>NUCLEOTIDE SEQUENCE [LARGE SCALE GENOMIC DNA]</scope>
    <source>
        <strain evidence="5 6">DSM 19938</strain>
    </source>
</reference>
<name>A0A1H6VHW4_9BACT</name>
<dbReference type="InterPro" id="IPR009057">
    <property type="entry name" value="Homeodomain-like_sf"/>
</dbReference>
<sequence length="188" mass="20832">MPVIKVIPEDVDSKLNEVFTRYGYDGASMELLSQATGLKKASLYHRFPGGKKDMAAHVLKKTESWFAEYVGKVLRDQDRELKTRLSDAIHAISDLFEDGNRNCSLRMLSACSESAYFQDTIANCFKILQDGFSFIAKENGLTDSEAEAQSIQAIINIQGSLVLSRAMGNNQIFKSSIASIPQLLGIQE</sequence>
<proteinExistence type="predicted"/>
<dbReference type="OrthoDB" id="9789566at2"/>
<dbReference type="Pfam" id="PF00440">
    <property type="entry name" value="TetR_N"/>
    <property type="match status" value="1"/>
</dbReference>
<dbReference type="RefSeq" id="WP_090336038.1">
    <property type="nucleotide sequence ID" value="NZ_FNXY01000004.1"/>
</dbReference>
<organism evidence="5 6">
    <name type="scientific">Dyadobacter koreensis</name>
    <dbReference type="NCBI Taxonomy" id="408657"/>
    <lineage>
        <taxon>Bacteria</taxon>
        <taxon>Pseudomonadati</taxon>
        <taxon>Bacteroidota</taxon>
        <taxon>Cytophagia</taxon>
        <taxon>Cytophagales</taxon>
        <taxon>Spirosomataceae</taxon>
        <taxon>Dyadobacter</taxon>
    </lineage>
</organism>
<dbReference type="SUPFAM" id="SSF48498">
    <property type="entry name" value="Tetracyclin repressor-like, C-terminal domain"/>
    <property type="match status" value="1"/>
</dbReference>
<dbReference type="SUPFAM" id="SSF46689">
    <property type="entry name" value="Homeodomain-like"/>
    <property type="match status" value="1"/>
</dbReference>
<evidence type="ECO:0000256" key="2">
    <source>
        <dbReference type="ARBA" id="ARBA00023125"/>
    </source>
</evidence>
<dbReference type="STRING" id="408657.SAMN04487995_2957"/>
<keyword evidence="1" id="KW-0805">Transcription regulation</keyword>
<dbReference type="InterPro" id="IPR036271">
    <property type="entry name" value="Tet_transcr_reg_TetR-rel_C_sf"/>
</dbReference>
<dbReference type="InterPro" id="IPR001647">
    <property type="entry name" value="HTH_TetR"/>
</dbReference>
<keyword evidence="3" id="KW-0804">Transcription</keyword>
<evidence type="ECO:0000313" key="6">
    <source>
        <dbReference type="Proteomes" id="UP000199532"/>
    </source>
</evidence>
<dbReference type="AlphaFoldDB" id="A0A1H6VHW4"/>
<evidence type="ECO:0000256" key="1">
    <source>
        <dbReference type="ARBA" id="ARBA00023015"/>
    </source>
</evidence>
<dbReference type="PANTHER" id="PTHR47506:SF7">
    <property type="entry name" value="TRANSCRIPTIONAL REGULATORY PROTEIN"/>
    <property type="match status" value="1"/>
</dbReference>
<evidence type="ECO:0000259" key="4">
    <source>
        <dbReference type="Pfam" id="PF00440"/>
    </source>
</evidence>
<accession>A0A1H6VHW4</accession>
<dbReference type="Gene3D" id="1.10.357.10">
    <property type="entry name" value="Tetracycline Repressor, domain 2"/>
    <property type="match status" value="1"/>
</dbReference>
<gene>
    <name evidence="5" type="ORF">SAMN04487995_2957</name>
</gene>
<dbReference type="Proteomes" id="UP000199532">
    <property type="component" value="Unassembled WGS sequence"/>
</dbReference>
<keyword evidence="2" id="KW-0238">DNA-binding</keyword>
<feature type="domain" description="HTH tetR-type" evidence="4">
    <location>
        <begin position="17"/>
        <end position="56"/>
    </location>
</feature>
<dbReference type="EMBL" id="FNXY01000004">
    <property type="protein sequence ID" value="SEI99922.1"/>
    <property type="molecule type" value="Genomic_DNA"/>
</dbReference>
<dbReference type="GO" id="GO:0003677">
    <property type="term" value="F:DNA binding"/>
    <property type="evidence" value="ECO:0007669"/>
    <property type="project" value="UniProtKB-KW"/>
</dbReference>
<dbReference type="PANTHER" id="PTHR47506">
    <property type="entry name" value="TRANSCRIPTIONAL REGULATORY PROTEIN"/>
    <property type="match status" value="1"/>
</dbReference>
<evidence type="ECO:0000313" key="5">
    <source>
        <dbReference type="EMBL" id="SEI99922.1"/>
    </source>
</evidence>
<protein>
    <submittedName>
        <fullName evidence="5">Transcriptional regulator, TetR family</fullName>
    </submittedName>
</protein>
<evidence type="ECO:0000256" key="3">
    <source>
        <dbReference type="ARBA" id="ARBA00023163"/>
    </source>
</evidence>
<keyword evidence="6" id="KW-1185">Reference proteome</keyword>